<dbReference type="GO" id="GO:0051607">
    <property type="term" value="P:defense response to virus"/>
    <property type="evidence" value="ECO:0007669"/>
    <property type="project" value="UniProtKB-KW"/>
</dbReference>
<proteinExistence type="predicted"/>
<dbReference type="Pfam" id="PF03787">
    <property type="entry name" value="RAMPs"/>
    <property type="match status" value="1"/>
</dbReference>
<comment type="caution">
    <text evidence="3">The sequence shown here is derived from an EMBL/GenBank/DDBJ whole genome shotgun (WGS) entry which is preliminary data.</text>
</comment>
<reference evidence="3" key="2">
    <citation type="submission" date="2021-09" db="EMBL/GenBank/DDBJ databases">
        <authorList>
            <person name="Gilroy R."/>
        </authorList>
    </citation>
    <scope>NUCLEOTIDE SEQUENCE</scope>
    <source>
        <strain evidence="3">ChiGjej2B2-19336</strain>
    </source>
</reference>
<protein>
    <submittedName>
        <fullName evidence="3">TIGR03986 family CRISPR-associated RAMP protein</fullName>
    </submittedName>
</protein>
<dbReference type="InterPro" id="IPR023825">
    <property type="entry name" value="CRISPR-assoc_RAMP_BGP1436"/>
</dbReference>
<evidence type="ECO:0000256" key="1">
    <source>
        <dbReference type="ARBA" id="ARBA00023118"/>
    </source>
</evidence>
<reference evidence="3" key="1">
    <citation type="journal article" date="2021" name="PeerJ">
        <title>Extensive microbial diversity within the chicken gut microbiome revealed by metagenomics and culture.</title>
        <authorList>
            <person name="Gilroy R."/>
            <person name="Ravi A."/>
            <person name="Getino M."/>
            <person name="Pursley I."/>
            <person name="Horton D.L."/>
            <person name="Alikhan N.F."/>
            <person name="Baker D."/>
            <person name="Gharbi K."/>
            <person name="Hall N."/>
            <person name="Watson M."/>
            <person name="Adriaenssens E.M."/>
            <person name="Foster-Nyarko E."/>
            <person name="Jarju S."/>
            <person name="Secka A."/>
            <person name="Antonio M."/>
            <person name="Oren A."/>
            <person name="Chaudhuri R.R."/>
            <person name="La Ragione R."/>
            <person name="Hildebrand F."/>
            <person name="Pallen M.J."/>
        </authorList>
    </citation>
    <scope>NUCLEOTIDE SEQUENCE</scope>
    <source>
        <strain evidence="3">ChiGjej2B2-19336</strain>
    </source>
</reference>
<evidence type="ECO:0000313" key="3">
    <source>
        <dbReference type="EMBL" id="HJD98114.1"/>
    </source>
</evidence>
<dbReference type="AlphaFoldDB" id="A0A921AYA5"/>
<dbReference type="InterPro" id="IPR005537">
    <property type="entry name" value="RAMP_III_fam"/>
</dbReference>
<sequence>MSDQPEIKGTLHIQTGKKGRSFQVSYTNLKGRVSRMPVQEKAVCFDKEKAAEGDEVLFVLNHTGQIEKCSIPGKEAVSAMPASGTEKQGATGRNAEFSSGRQAFRGGSRQKYGGSHCGQMPSGPGKPALCDAVAPYNFISHEPGAVLEEKGAERGHWSGVLHCRLEALTPLLVAGERQKRADDSSECRFFTVEGRNVIPGSSVKGVLRTLVEILSFSAMRQVSRRESFWRIVTGAVYREAFTDEILGGYLRRNGADYELFPVVVEKVEHGEGPLSGGERVQTGGILYRDRKTGALRHSTDYRFSPPSGKALPVAREVVADFERQMTEDQKKRWRRERCLQGDGHPVFYRKDADGAVAELGLCRYFRLKYHKSPADLARSAAAVDFAETLFGRVGEAGAIKGRVTVEPVFVEGKEYRPGGCCAVLGTPHPTSLAHYIVQNPASIRTVSGGTKNEPESLAAYRSGEKLRGWKMYWHHDVNESLWFAEERMPLSKKVLTWLHPLAAGAVGEVKIRIDRLTDVELGAVLEALCLSGGNHAVKLGMGKPLGFGSVKLELVHAEVEDTRTRYASLVNRVKGGRPCLDAETQACLREQFRKNRLERLHELGWWKEIGEYDALPPIQELHAMTDFTRRPASDKVRYMSLSDFKKKALLVGPEAVLK</sequence>
<dbReference type="Proteomes" id="UP000698963">
    <property type="component" value="Unassembled WGS sequence"/>
</dbReference>
<evidence type="ECO:0000259" key="2">
    <source>
        <dbReference type="Pfam" id="PF03787"/>
    </source>
</evidence>
<dbReference type="RefSeq" id="WP_304123574.1">
    <property type="nucleotide sequence ID" value="NZ_DYZA01000221.1"/>
</dbReference>
<dbReference type="EMBL" id="DYZA01000221">
    <property type="protein sequence ID" value="HJD98114.1"/>
    <property type="molecule type" value="Genomic_DNA"/>
</dbReference>
<name>A0A921AYA5_9BACT</name>
<feature type="domain" description="CRISPR type III-associated protein" evidence="2">
    <location>
        <begin position="165"/>
        <end position="551"/>
    </location>
</feature>
<gene>
    <name evidence="3" type="ORF">K8W16_10780</name>
</gene>
<evidence type="ECO:0000313" key="4">
    <source>
        <dbReference type="Proteomes" id="UP000698963"/>
    </source>
</evidence>
<keyword evidence="1" id="KW-0051">Antiviral defense</keyword>
<accession>A0A921AYA5</accession>
<organism evidence="3 4">
    <name type="scientific">Mailhella massiliensis</name>
    <dbReference type="NCBI Taxonomy" id="1903261"/>
    <lineage>
        <taxon>Bacteria</taxon>
        <taxon>Pseudomonadati</taxon>
        <taxon>Thermodesulfobacteriota</taxon>
        <taxon>Desulfovibrionia</taxon>
        <taxon>Desulfovibrionales</taxon>
        <taxon>Desulfovibrionaceae</taxon>
        <taxon>Mailhella</taxon>
    </lineage>
</organism>
<dbReference type="NCBIfam" id="TIGR03986">
    <property type="entry name" value="TIGR03986 family CRISPR-associated RAMP protein"/>
    <property type="match status" value="1"/>
</dbReference>